<protein>
    <submittedName>
        <fullName evidence="1">Uncharacterized protein</fullName>
    </submittedName>
</protein>
<accession>A0A0S2TFA5</accession>
<reference evidence="1" key="1">
    <citation type="submission" date="2015-10" db="EMBL/GenBank/DDBJ databases">
        <title>Description of Candidatus Tenderia electrophaga gen. nov, sp. nov., an Uncultivated Electroautotroph from a Biocathode Enrichment.</title>
        <authorList>
            <person name="Eddie B.J."/>
            <person name="Malanoski A.P."/>
            <person name="Wang Z."/>
            <person name="Hall R.J."/>
            <person name="Oh S.D."/>
            <person name="Heiner C."/>
            <person name="Lin B."/>
            <person name="Strycharz-Glaven S.M."/>
        </authorList>
    </citation>
    <scope>NUCLEOTIDE SEQUENCE [LARGE SCALE GENOMIC DNA]</scope>
    <source>
        <strain evidence="1">NRL1</strain>
    </source>
</reference>
<dbReference type="AlphaFoldDB" id="A0A0S2TFA5"/>
<sequence>MADFRRKKRFKTRVPQLKVDGGLPAGTYVFQLEVEDSSGNRSRAAKVKVRIVDQRIPVTPIDPDDLRIERPVIGNDPVIIRRPLG</sequence>
<keyword evidence="2" id="KW-1185">Reference proteome</keyword>
<dbReference type="KEGG" id="tee:Tel_12080"/>
<dbReference type="EMBL" id="CP013099">
    <property type="protein sequence ID" value="ALP53811.1"/>
    <property type="molecule type" value="Genomic_DNA"/>
</dbReference>
<dbReference type="Proteomes" id="UP000055136">
    <property type="component" value="Chromosome"/>
</dbReference>
<evidence type="ECO:0000313" key="1">
    <source>
        <dbReference type="EMBL" id="ALP53811.1"/>
    </source>
</evidence>
<organism evidence="1 2">
    <name type="scientific">Candidatus Tenderia electrophaga</name>
    <dbReference type="NCBI Taxonomy" id="1748243"/>
    <lineage>
        <taxon>Bacteria</taxon>
        <taxon>Pseudomonadati</taxon>
        <taxon>Pseudomonadota</taxon>
        <taxon>Gammaproteobacteria</taxon>
        <taxon>Candidatus Tenderiales</taxon>
        <taxon>Candidatus Tenderiaceae</taxon>
        <taxon>Candidatus Tenderia</taxon>
    </lineage>
</organism>
<dbReference type="STRING" id="1748243.Tel_12080"/>
<gene>
    <name evidence="1" type="ORF">Tel_12080</name>
</gene>
<proteinExistence type="predicted"/>
<evidence type="ECO:0000313" key="2">
    <source>
        <dbReference type="Proteomes" id="UP000055136"/>
    </source>
</evidence>
<name>A0A0S2TFA5_9GAMM</name>